<keyword evidence="1" id="KW-0812">Transmembrane</keyword>
<evidence type="ECO:0000256" key="1">
    <source>
        <dbReference type="SAM" id="Phobius"/>
    </source>
</evidence>
<accession>A0A3N0YG95</accession>
<comment type="caution">
    <text evidence="2">The sequence shown here is derived from an EMBL/GenBank/DDBJ whole genome shotgun (WGS) entry which is preliminary data.</text>
</comment>
<evidence type="ECO:0000313" key="2">
    <source>
        <dbReference type="EMBL" id="ROL45265.1"/>
    </source>
</evidence>
<proteinExistence type="predicted"/>
<feature type="transmembrane region" description="Helical" evidence="1">
    <location>
        <begin position="205"/>
        <end position="223"/>
    </location>
</feature>
<reference evidence="2 3" key="1">
    <citation type="submission" date="2018-10" db="EMBL/GenBank/DDBJ databases">
        <title>Genome assembly for a Yunnan-Guizhou Plateau 3E fish, Anabarilius grahami (Regan), and its evolutionary and genetic applications.</title>
        <authorList>
            <person name="Jiang W."/>
        </authorList>
    </citation>
    <scope>NUCLEOTIDE SEQUENCE [LARGE SCALE GENOMIC DNA]</scope>
    <source>
        <strain evidence="2">AG-KIZ</strain>
        <tissue evidence="2">Muscle</tissue>
    </source>
</reference>
<protein>
    <submittedName>
        <fullName evidence="2">Uncharacterized protein</fullName>
    </submittedName>
</protein>
<dbReference type="AlphaFoldDB" id="A0A3N0YG95"/>
<dbReference type="Proteomes" id="UP000281406">
    <property type="component" value="Unassembled WGS sequence"/>
</dbReference>
<keyword evidence="3" id="KW-1185">Reference proteome</keyword>
<keyword evidence="1" id="KW-0472">Membrane</keyword>
<feature type="transmembrane region" description="Helical" evidence="1">
    <location>
        <begin position="248"/>
        <end position="268"/>
    </location>
</feature>
<feature type="transmembrane region" description="Helical" evidence="1">
    <location>
        <begin position="105"/>
        <end position="129"/>
    </location>
</feature>
<evidence type="ECO:0000313" key="3">
    <source>
        <dbReference type="Proteomes" id="UP000281406"/>
    </source>
</evidence>
<sequence length="272" mass="30001">MDDLVDSISADTSGLPVEDRIHHASMDGLLRNCATGCRVDDVFTMDDLVDSISADTSGLRCGRVMAPVLGTVSFPFLLDLHTEIEKAWKNLYSASIHQHQQVNSLVLMESLFGVPLCCSLFFLCVRSWIEVLLGIVFLLSVPRWIRHGGVTFTDSLHDLPSLDSWRPVEVPAFTTLLLSATCLLTDLLSLFGVPLCCSLFLCVRSWIGVLLGIVFLLSVPRWIHHGGVTLTDSLHDLPLLDSWRPIEVPAFTTLLLSASCLLTDLLCVKLNK</sequence>
<feature type="transmembrane region" description="Helical" evidence="1">
    <location>
        <begin position="170"/>
        <end position="193"/>
    </location>
</feature>
<keyword evidence="1" id="KW-1133">Transmembrane helix</keyword>
<dbReference type="EMBL" id="RJVU01042598">
    <property type="protein sequence ID" value="ROL45265.1"/>
    <property type="molecule type" value="Genomic_DNA"/>
</dbReference>
<dbReference type="OrthoDB" id="5920062at2759"/>
<gene>
    <name evidence="2" type="ORF">DPX16_17876</name>
</gene>
<name>A0A3N0YG95_ANAGA</name>
<organism evidence="2 3">
    <name type="scientific">Anabarilius grahami</name>
    <name type="common">Kanglang fish</name>
    <name type="synonym">Barilius grahami</name>
    <dbReference type="NCBI Taxonomy" id="495550"/>
    <lineage>
        <taxon>Eukaryota</taxon>
        <taxon>Metazoa</taxon>
        <taxon>Chordata</taxon>
        <taxon>Craniata</taxon>
        <taxon>Vertebrata</taxon>
        <taxon>Euteleostomi</taxon>
        <taxon>Actinopterygii</taxon>
        <taxon>Neopterygii</taxon>
        <taxon>Teleostei</taxon>
        <taxon>Ostariophysi</taxon>
        <taxon>Cypriniformes</taxon>
        <taxon>Xenocyprididae</taxon>
        <taxon>Xenocypridinae</taxon>
        <taxon>Xenocypridinae incertae sedis</taxon>
        <taxon>Anabarilius</taxon>
    </lineage>
</organism>